<keyword evidence="6" id="KW-1185">Reference proteome</keyword>
<evidence type="ECO:0000313" key="6">
    <source>
        <dbReference type="Proteomes" id="UP000289758"/>
    </source>
</evidence>
<dbReference type="Proteomes" id="UP000289758">
    <property type="component" value="Unassembled WGS sequence"/>
</dbReference>
<evidence type="ECO:0000313" key="4">
    <source>
        <dbReference type="EMBL" id="RXJ98143.1"/>
    </source>
</evidence>
<organism evidence="3 7">
    <name type="scientific">Halarcobacter ebronensis</name>
    <dbReference type="NCBI Taxonomy" id="1462615"/>
    <lineage>
        <taxon>Bacteria</taxon>
        <taxon>Pseudomonadati</taxon>
        <taxon>Campylobacterota</taxon>
        <taxon>Epsilonproteobacteria</taxon>
        <taxon>Campylobacterales</taxon>
        <taxon>Arcobacteraceae</taxon>
        <taxon>Halarcobacter</taxon>
    </lineage>
</organism>
<dbReference type="Proteomes" id="UP000290172">
    <property type="component" value="Unassembled WGS sequence"/>
</dbReference>
<dbReference type="EMBL" id="PDKJ01000004">
    <property type="protein sequence ID" value="RXJ68810.1"/>
    <property type="molecule type" value="Genomic_DNA"/>
</dbReference>
<feature type="region of interest" description="Disordered" evidence="1">
    <location>
        <begin position="1"/>
        <end position="29"/>
    </location>
</feature>
<name>A0A4Q0YED9_9BACT</name>
<evidence type="ECO:0000313" key="2">
    <source>
        <dbReference type="EMBL" id="RXJ61483.1"/>
    </source>
</evidence>
<proteinExistence type="predicted"/>
<comment type="caution">
    <text evidence="3">The sequence shown here is derived from an EMBL/GenBank/DDBJ whole genome shotgun (WGS) entry which is preliminary data.</text>
</comment>
<dbReference type="EMBL" id="PDKK01000004">
    <property type="protein sequence ID" value="RXK06223.1"/>
    <property type="molecule type" value="Genomic_DNA"/>
</dbReference>
<dbReference type="EMBL" id="PDKK01000063">
    <property type="protein sequence ID" value="RXJ98143.1"/>
    <property type="molecule type" value="Genomic_DNA"/>
</dbReference>
<evidence type="ECO:0000313" key="5">
    <source>
        <dbReference type="EMBL" id="RXK06223.1"/>
    </source>
</evidence>
<protein>
    <submittedName>
        <fullName evidence="3">Succinate dehydrogenase/fumarate reductase cytochrome b subunit</fullName>
    </submittedName>
</protein>
<sequence length="29" mass="3141">MEEIIEAYTGVTSEGKKSRTPATLDKALT</sequence>
<evidence type="ECO:0000256" key="1">
    <source>
        <dbReference type="SAM" id="MobiDB-lite"/>
    </source>
</evidence>
<evidence type="ECO:0000313" key="3">
    <source>
        <dbReference type="EMBL" id="RXJ68810.1"/>
    </source>
</evidence>
<dbReference type="AlphaFoldDB" id="A0A4Q0YED9"/>
<dbReference type="EMBL" id="PDKJ01000111">
    <property type="protein sequence ID" value="RXJ61483.1"/>
    <property type="molecule type" value="Genomic_DNA"/>
</dbReference>
<reference evidence="6 7" key="1">
    <citation type="submission" date="2017-10" db="EMBL/GenBank/DDBJ databases">
        <title>Genomics of the genus Arcobacter.</title>
        <authorList>
            <person name="Perez-Cataluna A."/>
            <person name="Figueras M.J."/>
        </authorList>
    </citation>
    <scope>NUCLEOTIDE SEQUENCE [LARGE SCALE GENOMIC DNA]</scope>
    <source>
        <strain evidence="4 6">CECT 8441</strain>
        <strain evidence="3 7">CECT 8993</strain>
    </source>
</reference>
<feature type="non-terminal residue" evidence="3">
    <location>
        <position position="29"/>
    </location>
</feature>
<accession>A0A4Q0YED9</accession>
<gene>
    <name evidence="5" type="ORF">CRV07_05870</name>
    <name evidence="4" type="ORF">CRV07_15460</name>
    <name evidence="3" type="ORF">CRV08_05075</name>
    <name evidence="2" type="ORF">CRV08_16165</name>
</gene>
<evidence type="ECO:0000313" key="7">
    <source>
        <dbReference type="Proteomes" id="UP000290172"/>
    </source>
</evidence>